<reference evidence="2" key="3">
    <citation type="submission" date="2008-04" db="EMBL/GenBank/DDBJ databases">
        <title>Complete sequence of chromosome of Exiguobacterium sibiricum 255-15.</title>
        <authorList>
            <consortium name="US DOE Joint Genome Institute"/>
            <person name="Copeland A."/>
            <person name="Lucas S."/>
            <person name="Lapidus A."/>
            <person name="Glavina del Rio T."/>
            <person name="Dalin E."/>
            <person name="Tice H."/>
            <person name="Bruce D."/>
            <person name="Goodwin L."/>
            <person name="Pitluck S."/>
            <person name="Kiss H."/>
            <person name="Chertkov O."/>
            <person name="Monk C."/>
            <person name="Brettin T."/>
            <person name="Detter J.C."/>
            <person name="Han C."/>
            <person name="Kuske C.R."/>
            <person name="Schmutz J."/>
            <person name="Larimer F."/>
            <person name="Land M."/>
            <person name="Hauser L."/>
            <person name="Kyrpides N."/>
            <person name="Mikhailova N."/>
            <person name="Vishnivetskaya T."/>
            <person name="Rodrigues D.F."/>
            <person name="Gilichinsky D."/>
            <person name="Tiedje J."/>
            <person name="Richardson P."/>
        </authorList>
    </citation>
    <scope>NUCLEOTIDE SEQUENCE [LARGE SCALE GENOMIC DNA]</scope>
    <source>
        <strain evidence="2">DSM 17290 / CIP 109462 / JCM 13490 / 255-15</strain>
    </source>
</reference>
<dbReference type="Proteomes" id="UP000001681">
    <property type="component" value="Chromosome"/>
</dbReference>
<dbReference type="KEGG" id="esi:Exig_2480"/>
<dbReference type="AlphaFoldDB" id="B1YLM5"/>
<reference evidence="1 2" key="2">
    <citation type="journal article" date="2008" name="BMC Genomics">
        <title>Architecture of thermal adaptation in an Exiguobacterium sibiricum strain isolated from 3 million year old permafrost: a genome and transcriptome approach.</title>
        <authorList>
            <person name="Rodrigues D.F."/>
            <person name="Ivanova N."/>
            <person name="He Z."/>
            <person name="Huebner M."/>
            <person name="Zhou J."/>
            <person name="Tiedje J.M."/>
        </authorList>
    </citation>
    <scope>NUCLEOTIDE SEQUENCE [LARGE SCALE GENOMIC DNA]</scope>
    <source>
        <strain evidence="2">DSM 17290 / CIP 109462 / JCM 13490 / 255-15</strain>
    </source>
</reference>
<reference evidence="1 2" key="1">
    <citation type="journal article" date="2006" name="Extremophiles">
        <title>Characterization of Exiguobacterium isolates from the Siberian permafrost. Description of Exiguobacterium sibiricum sp. nov.</title>
        <authorList>
            <person name="Rodrigues D.F."/>
            <person name="Goris J."/>
            <person name="Vishnivetskaya T."/>
            <person name="Gilichinsky D."/>
            <person name="Thomashow M.F."/>
            <person name="Tiedje J.M."/>
        </authorList>
    </citation>
    <scope>NUCLEOTIDE SEQUENCE [LARGE SCALE GENOMIC DNA]</scope>
    <source>
        <strain evidence="2">DSM 17290 / CIP 109462 / JCM 13490 / 255-15</strain>
    </source>
</reference>
<gene>
    <name evidence="1" type="ordered locus">Exig_2480</name>
</gene>
<dbReference type="InterPro" id="IPR030910">
    <property type="entry name" value="SLAP_dom"/>
</dbReference>
<dbReference type="STRING" id="262543.Exig_2480"/>
<dbReference type="NCBIfam" id="TIGR04398">
    <property type="entry name" value="SLAP_DUP"/>
    <property type="match status" value="1"/>
</dbReference>
<organism evidence="1 2">
    <name type="scientific">Exiguobacterium sibiricum (strain DSM 17290 / CCUG 55495 / CIP 109462 / JCM 13490 / 255-15)</name>
    <dbReference type="NCBI Taxonomy" id="262543"/>
    <lineage>
        <taxon>Bacteria</taxon>
        <taxon>Bacillati</taxon>
        <taxon>Bacillota</taxon>
        <taxon>Bacilli</taxon>
        <taxon>Bacillales</taxon>
        <taxon>Bacillales Family XII. Incertae Sedis</taxon>
        <taxon>Exiguobacterium</taxon>
    </lineage>
</organism>
<evidence type="ECO:0008006" key="3">
    <source>
        <dbReference type="Google" id="ProtNLM"/>
    </source>
</evidence>
<dbReference type="EMBL" id="CP001022">
    <property type="protein sequence ID" value="ACB61930.1"/>
    <property type="molecule type" value="Genomic_DNA"/>
</dbReference>
<dbReference type="RefSeq" id="WP_012371346.1">
    <property type="nucleotide sequence ID" value="NC_010556.1"/>
</dbReference>
<accession>B1YLM5</accession>
<proteinExistence type="predicted"/>
<dbReference type="HOGENOM" id="CLU_1033446_0_0_9"/>
<evidence type="ECO:0000313" key="1">
    <source>
        <dbReference type="EMBL" id="ACB61930.1"/>
    </source>
</evidence>
<sequence>MQPSIEDEIQPALYFTEDMPIVKEDEYVFRYALNQLPKLGPNQLAIHLFQVLQTEPLQLIALFQNTLERSFQLNDLVVLVLSGDQLVARKTFTIEEVPVLLPKATLPLWLDFSEEEQFVELSTLDASLELVFSNEQLTDLVIDDSFTASEQRLIRQIAFSHPAPPTDGWSLLPVSIFKQEQIVESILLVRNPSGQTLELDSLAFELLLGDQVVAVTRHASVTVSPQSEQAVRLLFDCTAHPSDALALRYLPE</sequence>
<evidence type="ECO:0000313" key="2">
    <source>
        <dbReference type="Proteomes" id="UP000001681"/>
    </source>
</evidence>
<protein>
    <recommendedName>
        <fullName evidence="3">SLAP domain-containing protein</fullName>
    </recommendedName>
</protein>
<dbReference type="OrthoDB" id="1907642at2"/>
<keyword evidence="2" id="KW-1185">Reference proteome</keyword>
<name>B1YLM5_EXIS2</name>